<evidence type="ECO:0000313" key="1">
    <source>
        <dbReference type="EMBL" id="KAJ1893452.1"/>
    </source>
</evidence>
<gene>
    <name evidence="1" type="ORF">LPJ66_005748</name>
</gene>
<accession>A0ACC1II06</accession>
<dbReference type="EMBL" id="JANBPG010000832">
    <property type="protein sequence ID" value="KAJ1893452.1"/>
    <property type="molecule type" value="Genomic_DNA"/>
</dbReference>
<comment type="caution">
    <text evidence="1">The sequence shown here is derived from an EMBL/GenBank/DDBJ whole genome shotgun (WGS) entry which is preliminary data.</text>
</comment>
<proteinExistence type="predicted"/>
<protein>
    <submittedName>
        <fullName evidence="1">Uncharacterized protein</fullName>
    </submittedName>
</protein>
<sequence length="1266" mass="137792">MAGIILESAIVLVPLGCAAVYIIVSSNKLLFIFSVCAITVGLAIMRLRYHYSSGAHGNLVVRIKESAQPSTDAATAAADDTPSAKKTLAQDQAQKKNSPTAGETQVHDSDSDSEVGEFDEIVQDAHRHCDIDDEVVDGSGALLSQAVTTDSTKYDIGLYGSALSYDHRCFYINGRPTWVLAADFDYWRVVLPADCADKQQLSASERVDQAKKAWRRVLQQYKAVGFNAVRIRFHWGFHSPSKGKYDFTGTRDVHQLLTLCEEMGILVIACLGPFIGDDVQGGGYPFWLIQRDHIRLRHLVRSGVKVWDDRFAAAEAEWYDHIISMIVSHEVVTKNVRGRGCVVLVQLENKLEARGPLGLPLALQDETRLLARMARERVIRTPLVTNNHQWPADFSSFAAKTWARVEKKLQSYRIIGSVYRTDLAGFTVHDITSTPVEIDSMARITRGDNTPMLALELYKPTEGGSSFSEQIEAALSQGLSALSLPGFFSLANWGNFASPSLTVFPETSNTYAAVSEDGALSTDARAARLVLHIARAFELQGAASDFVSSRPWIMRTALPAVRGISFNKLPPGAVRVRRQWEYAEGASGNSTAAESPGKSETSRQLGIMTYVNGSSLPTLTATNPEDSELAFMFTLADAPTLNKGTSFALTGTLGPRKRGIFVSNIFVGTEAAADSDPLLLVAASKEIYARIVLDQRSEVWVCAEESMQSGQLFFHEECRVSGHAEVEVVDVEHAKGQKFSFVIPKSGPGVATVTSPSGVSVHIVLLTQQALDTLVVDYCSYDHSTKASGTQTAAWGADGIVLQSAGDHTEIALSCSSACQGISVISPRQPQASAGALTVLPAAETDAVYGGHPFLWQFAVNLSGQNDSSTSVISSVNGFEKRTTNWETLPWKLLPTMADLETMDEINLMSWQRDLGMFAYNAIDIGFNASHVLYRCQVRLKPQHITSPKLLLQINARHRCTVWVNGVSMSGHETFHEQNSPRGTFSAWKEALKNPGASCGPDRWGGTHTYDVTSAMRISQPPNATSGGSASTEEEEEGALNEVMIAVESYGLGTQSDGLNDARVPRGIIAAYWHGFNLIGEDHDDSEIHDHSHDHRTEQLRTKWEICGVDVTLLPNSYNSSGFPDEKATSGWAAAVEYPLVQDGWSTRVKVNVDAGVHWLRWQLLPPTEQSGEDGVVEPVFLNISGRVTAYVWVNGVLLAKHRVGEANLASAVLLRGGALAGIRASANTEDNVVVMLYGWAEHSDITAENSRLISVDISLTNKSNS</sequence>
<reference evidence="1" key="1">
    <citation type="submission" date="2022-07" db="EMBL/GenBank/DDBJ databases">
        <title>Phylogenomic reconstructions and comparative analyses of Kickxellomycotina fungi.</title>
        <authorList>
            <person name="Reynolds N.K."/>
            <person name="Stajich J.E."/>
            <person name="Barry K."/>
            <person name="Grigoriev I.V."/>
            <person name="Crous P."/>
            <person name="Smith M.E."/>
        </authorList>
    </citation>
    <scope>NUCLEOTIDE SEQUENCE</scope>
    <source>
        <strain evidence="1">Benny 63K</strain>
    </source>
</reference>
<dbReference type="Proteomes" id="UP001150581">
    <property type="component" value="Unassembled WGS sequence"/>
</dbReference>
<organism evidence="1 2">
    <name type="scientific">Kickxella alabastrina</name>
    <dbReference type="NCBI Taxonomy" id="61397"/>
    <lineage>
        <taxon>Eukaryota</taxon>
        <taxon>Fungi</taxon>
        <taxon>Fungi incertae sedis</taxon>
        <taxon>Zoopagomycota</taxon>
        <taxon>Kickxellomycotina</taxon>
        <taxon>Kickxellomycetes</taxon>
        <taxon>Kickxellales</taxon>
        <taxon>Kickxellaceae</taxon>
        <taxon>Kickxella</taxon>
    </lineage>
</organism>
<keyword evidence="2" id="KW-1185">Reference proteome</keyword>
<evidence type="ECO:0000313" key="2">
    <source>
        <dbReference type="Proteomes" id="UP001150581"/>
    </source>
</evidence>
<name>A0ACC1II06_9FUNG</name>